<dbReference type="EMBL" id="FWXI01000003">
    <property type="protein sequence ID" value="SMC44553.1"/>
    <property type="molecule type" value="Genomic_DNA"/>
</dbReference>
<sequence length="47" mass="5263">MFLALAVFSFTTGIFSMKAFDDTVGFHKRDLKSGEVDVGNLKWIGHQ</sequence>
<organism evidence="1 2">
    <name type="scientific">Sporomusa malonica</name>
    <dbReference type="NCBI Taxonomy" id="112901"/>
    <lineage>
        <taxon>Bacteria</taxon>
        <taxon>Bacillati</taxon>
        <taxon>Bacillota</taxon>
        <taxon>Negativicutes</taxon>
        <taxon>Selenomonadales</taxon>
        <taxon>Sporomusaceae</taxon>
        <taxon>Sporomusa</taxon>
    </lineage>
</organism>
<name>A0A1W1Z823_9FIRM</name>
<protein>
    <submittedName>
        <fullName evidence="1">Uncharacterized protein</fullName>
    </submittedName>
</protein>
<evidence type="ECO:0000313" key="1">
    <source>
        <dbReference type="EMBL" id="SMC44553.1"/>
    </source>
</evidence>
<dbReference type="STRING" id="112901.SAMN04488500_10378"/>
<dbReference type="Proteomes" id="UP000192738">
    <property type="component" value="Unassembled WGS sequence"/>
</dbReference>
<gene>
    <name evidence="1" type="ORF">SAMN04488500_10378</name>
</gene>
<reference evidence="1 2" key="1">
    <citation type="submission" date="2017-04" db="EMBL/GenBank/DDBJ databases">
        <authorList>
            <person name="Afonso C.L."/>
            <person name="Miller P.J."/>
            <person name="Scott M.A."/>
            <person name="Spackman E."/>
            <person name="Goraichik I."/>
            <person name="Dimitrov K.M."/>
            <person name="Suarez D.L."/>
            <person name="Swayne D.E."/>
        </authorList>
    </citation>
    <scope>NUCLEOTIDE SEQUENCE [LARGE SCALE GENOMIC DNA]</scope>
    <source>
        <strain evidence="1 2">DSM 5090</strain>
    </source>
</reference>
<evidence type="ECO:0000313" key="2">
    <source>
        <dbReference type="Proteomes" id="UP000192738"/>
    </source>
</evidence>
<proteinExistence type="predicted"/>
<accession>A0A1W1Z823</accession>
<keyword evidence="2" id="KW-1185">Reference proteome</keyword>
<dbReference type="AlphaFoldDB" id="A0A1W1Z823"/>